<keyword evidence="3" id="KW-0539">Nucleus</keyword>
<sequence>MSPAFETPASGGVSGLALRGSRLGMEPRQPRARAALPWVSHTSLIAPSPHSPPRALVFASQSALLPGPGRCFAGGQGSARPYADSASAAGQEVSKETWVSFWAPGLLDSSGETQPEGPAPDQFCGLDFPIPDDTWQGDQLSSQLYRNKQLQDTLLQKEEELARLHEENNNLRQYLNSAVVKCLEDKAKKLLQRKHAILKSGKRKCKEDSYPAPRETPHPSKARRNLLRDFTACEEQAAPPVDTWVLQTLGLKDLNTIDESLSANYSALSSELGKSSYCQSHGEAMDYCNDENPITAYGCDQMTPITSAATPGKQDLPYIQPLSSAPCASSTLPSGAPFTPYGLPYFANAVAPNKTDMAFTTSLSPHRNVKTHTFHQGQVFVRREEDGGWKFTWVPKQSE</sequence>
<reference evidence="7" key="2">
    <citation type="submission" date="2025-09" db="UniProtKB">
        <authorList>
            <consortium name="Ensembl"/>
        </authorList>
    </citation>
    <scope>IDENTIFICATION</scope>
</reference>
<dbReference type="GO" id="GO:0045786">
    <property type="term" value="P:negative regulation of cell cycle"/>
    <property type="evidence" value="ECO:0007669"/>
    <property type="project" value="TreeGrafter"/>
</dbReference>
<dbReference type="CDD" id="cd22588">
    <property type="entry name" value="GemC1_CC"/>
    <property type="match status" value="1"/>
</dbReference>
<feature type="region of interest" description="Disordered" evidence="6">
    <location>
        <begin position="109"/>
        <end position="128"/>
    </location>
</feature>
<dbReference type="PANTHER" id="PTHR13372">
    <property type="entry name" value="GEMININ"/>
    <property type="match status" value="1"/>
</dbReference>
<protein>
    <submittedName>
        <fullName evidence="7">Geminin coiled-coil domain containing</fullName>
    </submittedName>
</protein>
<keyword evidence="8" id="KW-1185">Reference proteome</keyword>
<comment type="subcellular location">
    <subcellularLocation>
        <location evidence="1">Nucleus</location>
    </subcellularLocation>
</comment>
<evidence type="ECO:0000256" key="3">
    <source>
        <dbReference type="ARBA" id="ARBA00023242"/>
    </source>
</evidence>
<reference evidence="7" key="1">
    <citation type="submission" date="2025-08" db="UniProtKB">
        <authorList>
            <consortium name="Ensembl"/>
        </authorList>
    </citation>
    <scope>IDENTIFICATION</scope>
</reference>
<name>A0A8C3RM62_CHESE</name>
<evidence type="ECO:0000256" key="2">
    <source>
        <dbReference type="ARBA" id="ARBA00023054"/>
    </source>
</evidence>
<evidence type="ECO:0000256" key="6">
    <source>
        <dbReference type="SAM" id="MobiDB-lite"/>
    </source>
</evidence>
<feature type="region of interest" description="Disordered" evidence="6">
    <location>
        <begin position="202"/>
        <end position="222"/>
    </location>
</feature>
<accession>A0A8C3RM62</accession>
<evidence type="ECO:0000256" key="1">
    <source>
        <dbReference type="ARBA" id="ARBA00004123"/>
    </source>
</evidence>
<dbReference type="GO" id="GO:0005634">
    <property type="term" value="C:nucleus"/>
    <property type="evidence" value="ECO:0007669"/>
    <property type="project" value="UniProtKB-SubCell"/>
</dbReference>
<keyword evidence="4" id="KW-0131">Cell cycle</keyword>
<evidence type="ECO:0000313" key="7">
    <source>
        <dbReference type="Ensembl" id="ENSCSRP00000000434.1"/>
    </source>
</evidence>
<evidence type="ECO:0000313" key="8">
    <source>
        <dbReference type="Proteomes" id="UP000694403"/>
    </source>
</evidence>
<dbReference type="PANTHER" id="PTHR13372:SF2">
    <property type="entry name" value="GEMININ COILED-COIL DOMAIN-CONTAINING PROTEIN 1"/>
    <property type="match status" value="1"/>
</dbReference>
<evidence type="ECO:0000256" key="5">
    <source>
        <dbReference type="SAM" id="Coils"/>
    </source>
</evidence>
<feature type="coiled-coil region" evidence="5">
    <location>
        <begin position="147"/>
        <end position="177"/>
    </location>
</feature>
<proteinExistence type="predicted"/>
<dbReference type="Proteomes" id="UP000694403">
    <property type="component" value="Unplaced"/>
</dbReference>
<dbReference type="GO" id="GO:0008156">
    <property type="term" value="P:negative regulation of DNA replication"/>
    <property type="evidence" value="ECO:0007669"/>
    <property type="project" value="TreeGrafter"/>
</dbReference>
<organism evidence="7 8">
    <name type="scientific">Chelydra serpentina</name>
    <name type="common">Snapping turtle</name>
    <name type="synonym">Testudo serpentina</name>
    <dbReference type="NCBI Taxonomy" id="8475"/>
    <lineage>
        <taxon>Eukaryota</taxon>
        <taxon>Metazoa</taxon>
        <taxon>Chordata</taxon>
        <taxon>Craniata</taxon>
        <taxon>Vertebrata</taxon>
        <taxon>Euteleostomi</taxon>
        <taxon>Archelosauria</taxon>
        <taxon>Testudinata</taxon>
        <taxon>Testudines</taxon>
        <taxon>Cryptodira</taxon>
        <taxon>Durocryptodira</taxon>
        <taxon>Americhelydia</taxon>
        <taxon>Chelydroidea</taxon>
        <taxon>Chelydridae</taxon>
        <taxon>Chelydra</taxon>
    </lineage>
</organism>
<keyword evidence="2 5" id="KW-0175">Coiled coil</keyword>
<dbReference type="Ensembl" id="ENSCSRT00000000448.1">
    <property type="protein sequence ID" value="ENSCSRP00000000434.1"/>
    <property type="gene ID" value="ENSCSRG00000000385.1"/>
</dbReference>
<dbReference type="AlphaFoldDB" id="A0A8C3RM62"/>
<dbReference type="InterPro" id="IPR059237">
    <property type="entry name" value="GemC1_CC"/>
</dbReference>
<evidence type="ECO:0000256" key="4">
    <source>
        <dbReference type="ARBA" id="ARBA00023306"/>
    </source>
</evidence>